<protein>
    <submittedName>
        <fullName evidence="1">Uncharacterized protein</fullName>
    </submittedName>
</protein>
<evidence type="ECO:0000313" key="1">
    <source>
        <dbReference type="EMBL" id="SEM73839.1"/>
    </source>
</evidence>
<dbReference type="EMBL" id="FOCQ01000001">
    <property type="protein sequence ID" value="SEM73839.1"/>
    <property type="molecule type" value="Genomic_DNA"/>
</dbReference>
<dbReference type="STRING" id="1173111.SAMN05444955_101335"/>
<keyword evidence="2" id="KW-1185">Reference proteome</keyword>
<evidence type="ECO:0000313" key="2">
    <source>
        <dbReference type="Proteomes" id="UP000199695"/>
    </source>
</evidence>
<reference evidence="1 2" key="1">
    <citation type="submission" date="2016-10" db="EMBL/GenBank/DDBJ databases">
        <authorList>
            <person name="de Groot N.N."/>
        </authorList>
    </citation>
    <scope>NUCLEOTIDE SEQUENCE [LARGE SCALE GENOMIC DNA]</scope>
    <source>
        <strain evidence="1 2">DSM 46701</strain>
    </source>
</reference>
<dbReference type="AlphaFoldDB" id="A0A1H8AVL1"/>
<dbReference type="Proteomes" id="UP000199695">
    <property type="component" value="Unassembled WGS sequence"/>
</dbReference>
<sequence>MTMLGVLLILAACAVALAIGIIANRNVRAFNEETHESFLGDRKERDAFEDPSVS</sequence>
<accession>A0A1H8AVL1</accession>
<gene>
    <name evidence="1" type="ORF">SAMN05444955_101335</name>
</gene>
<organism evidence="1 2">
    <name type="scientific">Lihuaxuella thermophila</name>
    <dbReference type="NCBI Taxonomy" id="1173111"/>
    <lineage>
        <taxon>Bacteria</taxon>
        <taxon>Bacillati</taxon>
        <taxon>Bacillota</taxon>
        <taxon>Bacilli</taxon>
        <taxon>Bacillales</taxon>
        <taxon>Thermoactinomycetaceae</taxon>
        <taxon>Lihuaxuella</taxon>
    </lineage>
</organism>
<dbReference type="RefSeq" id="WP_170839677.1">
    <property type="nucleotide sequence ID" value="NZ_FOCQ01000001.1"/>
</dbReference>
<name>A0A1H8AVL1_9BACL</name>
<proteinExistence type="predicted"/>